<dbReference type="AlphaFoldDB" id="A0ABD2PVT7"/>
<name>A0ABD2PVT7_9PLAT</name>
<dbReference type="Gene3D" id="3.40.50.300">
    <property type="entry name" value="P-loop containing nucleotide triphosphate hydrolases"/>
    <property type="match status" value="1"/>
</dbReference>
<feature type="region of interest" description="Disordered" evidence="4">
    <location>
        <begin position="1"/>
        <end position="55"/>
    </location>
</feature>
<dbReference type="CDD" id="cd00009">
    <property type="entry name" value="AAA"/>
    <property type="match status" value="1"/>
</dbReference>
<dbReference type="Gene3D" id="1.10.8.60">
    <property type="match status" value="1"/>
</dbReference>
<dbReference type="InterPro" id="IPR027417">
    <property type="entry name" value="P-loop_NTPase"/>
</dbReference>
<evidence type="ECO:0000256" key="4">
    <source>
        <dbReference type="SAM" id="MobiDB-lite"/>
    </source>
</evidence>
<dbReference type="Proteomes" id="UP001626550">
    <property type="component" value="Unassembled WGS sequence"/>
</dbReference>
<proteinExistence type="inferred from homology"/>
<accession>A0ABD2PVT7</accession>
<dbReference type="PANTHER" id="PTHR46765">
    <property type="entry name" value="P-LOOP CONTAINING NUCLEOSIDE TRIPHOSPHATE HYDROLASES SUPERFAMILY PROTEIN"/>
    <property type="match status" value="1"/>
</dbReference>
<dbReference type="Pfam" id="PF00004">
    <property type="entry name" value="AAA"/>
    <property type="match status" value="1"/>
</dbReference>
<evidence type="ECO:0000313" key="6">
    <source>
        <dbReference type="EMBL" id="KAL3311566.1"/>
    </source>
</evidence>
<reference evidence="6 7" key="1">
    <citation type="submission" date="2024-11" db="EMBL/GenBank/DDBJ databases">
        <title>Adaptive evolution of stress response genes in parasites aligns with host niche diversity.</title>
        <authorList>
            <person name="Hahn C."/>
            <person name="Resl P."/>
        </authorList>
    </citation>
    <scope>NUCLEOTIDE SEQUENCE [LARGE SCALE GENOMIC DNA]</scope>
    <source>
        <strain evidence="6">EGGRZ-B1_66</strain>
        <tissue evidence="6">Body</tissue>
    </source>
</reference>
<organism evidence="6 7">
    <name type="scientific">Cichlidogyrus casuarinus</name>
    <dbReference type="NCBI Taxonomy" id="1844966"/>
    <lineage>
        <taxon>Eukaryota</taxon>
        <taxon>Metazoa</taxon>
        <taxon>Spiralia</taxon>
        <taxon>Lophotrochozoa</taxon>
        <taxon>Platyhelminthes</taxon>
        <taxon>Monogenea</taxon>
        <taxon>Monopisthocotylea</taxon>
        <taxon>Dactylogyridea</taxon>
        <taxon>Ancyrocephalidae</taxon>
        <taxon>Cichlidogyrus</taxon>
    </lineage>
</organism>
<dbReference type="PANTHER" id="PTHR46765:SF1">
    <property type="entry name" value="P-LOOP CONTAINING NUCLEOSIDE TRIPHOSPHATE HYDROLASES SUPERFAMILY PROTEIN"/>
    <property type="match status" value="1"/>
</dbReference>
<evidence type="ECO:0000256" key="3">
    <source>
        <dbReference type="ARBA" id="ARBA00043975"/>
    </source>
</evidence>
<evidence type="ECO:0000256" key="1">
    <source>
        <dbReference type="ARBA" id="ARBA00004123"/>
    </source>
</evidence>
<comment type="caution">
    <text evidence="6">The sequence shown here is derived from an EMBL/GenBank/DDBJ whole genome shotgun (WGS) entry which is preliminary data.</text>
</comment>
<feature type="compositionally biased region" description="Basic and acidic residues" evidence="4">
    <location>
        <begin position="20"/>
        <end position="34"/>
    </location>
</feature>
<evidence type="ECO:0000256" key="2">
    <source>
        <dbReference type="ARBA" id="ARBA00023242"/>
    </source>
</evidence>
<gene>
    <name evidence="6" type="primary">CHTF18</name>
    <name evidence="6" type="ORF">Ciccas_009854</name>
</gene>
<evidence type="ECO:0000313" key="7">
    <source>
        <dbReference type="Proteomes" id="UP001626550"/>
    </source>
</evidence>
<protein>
    <submittedName>
        <fullName evidence="6">Chromosome transmission fidelity protein 18</fullName>
    </submittedName>
</protein>
<feature type="domain" description="AAA+ ATPase" evidence="5">
    <location>
        <begin position="219"/>
        <end position="360"/>
    </location>
</feature>
<dbReference type="InterPro" id="IPR053016">
    <property type="entry name" value="CTF18-RFC_complex"/>
</dbReference>
<dbReference type="EMBL" id="JBJKFK010002140">
    <property type="protein sequence ID" value="KAL3311566.1"/>
    <property type="molecule type" value="Genomic_DNA"/>
</dbReference>
<comment type="similarity">
    <text evidence="3">Belongs to the activator 1 small subunits family. CTF18 subfamily.</text>
</comment>
<keyword evidence="2" id="KW-0539">Nucleus</keyword>
<dbReference type="SUPFAM" id="SSF52540">
    <property type="entry name" value="P-loop containing nucleoside triphosphate hydrolases"/>
    <property type="match status" value="1"/>
</dbReference>
<dbReference type="InterPro" id="IPR003959">
    <property type="entry name" value="ATPase_AAA_core"/>
</dbReference>
<evidence type="ECO:0000259" key="5">
    <source>
        <dbReference type="SMART" id="SM00382"/>
    </source>
</evidence>
<keyword evidence="7" id="KW-1185">Reference proteome</keyword>
<dbReference type="GO" id="GO:0005634">
    <property type="term" value="C:nucleus"/>
    <property type="evidence" value="ECO:0007669"/>
    <property type="project" value="UniProtKB-SubCell"/>
</dbReference>
<dbReference type="InterPro" id="IPR003593">
    <property type="entry name" value="AAA+_ATPase"/>
</dbReference>
<sequence length="832" mass="94244">MYNEDNSETSNRKRPPPSADKAKTEIQYSTDREPRKRAKTVNPEPASSSTSSIPFKKSTKLLNHIPELSDFVSIRLPNNQRRYCKILPDAEYQEISCRSRSHFISDTDLADLVQDAIKLNSNKKHIPMEFDDETSLKDVPPLEEKENLWVRKYAPKSYIQLVSAETTNRSLLRWMKSWDHYVFGQPLPREQMPTEDIMQKQGTADEAISQIDPRDRRPMFKLVLISGPPGLGKTTLAHLVAKQAGYEVLEINASDDRSPDVLIDRINTAANSAGCLGSNLKPCCLVIDEIDGALSSTVDVLAEAAKTMPHEGQKAKKSKKRSLLLRRPIICICNDLYAKALKPLRAPNVPCLMLKMPIIEQSTLLARLNRITELEGFGQMDRGVLAALIDFCDRDLRACINALQFLLRNKKGGDPLTLQDLQSSINSLGFFKDNRSSLLQALKSIFTIPLSSQKMTHSQNVKSRLLQVQHVCESSGDQQTVASGIFENYLNARLRDSSFSIATEAADWLCFQDLIWKKIHTNQRYDLQKYSAQIPLWFNMSMATHQGITKTVRGQTKTGRTWTNQASNILWPVSDKNCAQELSKNNSILDLLMANQWSVTDCAKTDLRLLQKRTFALDAAPHLIKYLEKSNSLLRPVNLQLYTKDEKELLYALVDKFLILGLQWKPDHSSIDVSNCINFELDPPLDKIVRMDFPKKSKDEEEQQIGTVEKPRMAKVPQSLRQIISREIQLKMMKRANQVDETHFTGKAPVITDVKEAHSKEALAALNGNLKQEVIKPKRDFFGRIIELKKPSKDKAVTNPVVASVTNESVFFQFNEGFSCAVRRPVTMARFM</sequence>
<comment type="subcellular location">
    <subcellularLocation>
        <location evidence="1">Nucleus</location>
    </subcellularLocation>
</comment>
<dbReference type="SMART" id="SM00382">
    <property type="entry name" value="AAA"/>
    <property type="match status" value="1"/>
</dbReference>